<dbReference type="EMBL" id="KK365136">
    <property type="protein sequence ID" value="KCZ81858.1"/>
    <property type="molecule type" value="Genomic_DNA"/>
</dbReference>
<proteinExistence type="predicted"/>
<keyword evidence="1" id="KW-0175">Coiled coil</keyword>
<gene>
    <name evidence="2" type="ORF">H312_00757</name>
</gene>
<name>A0A059F3J3_9MICR</name>
<reference evidence="3" key="1">
    <citation type="submission" date="2013-02" db="EMBL/GenBank/DDBJ databases">
        <authorList>
            <consortium name="The Broad Institute Genome Sequencing Platform"/>
            <person name="Cuomo C."/>
            <person name="Becnel J."/>
            <person name="Sanscrainte N."/>
            <person name="Walker B."/>
            <person name="Young S.K."/>
            <person name="Zeng Q."/>
            <person name="Gargeya S."/>
            <person name="Fitzgerald M."/>
            <person name="Haas B."/>
            <person name="Abouelleil A."/>
            <person name="Alvarado L."/>
            <person name="Arachchi H.M."/>
            <person name="Berlin A.M."/>
            <person name="Chapman S.B."/>
            <person name="Dewar J."/>
            <person name="Goldberg J."/>
            <person name="Griggs A."/>
            <person name="Gujja S."/>
            <person name="Hansen M."/>
            <person name="Howarth C."/>
            <person name="Imamovic A."/>
            <person name="Larimer J."/>
            <person name="McCowan C."/>
            <person name="Murphy C."/>
            <person name="Neiman D."/>
            <person name="Pearson M."/>
            <person name="Priest M."/>
            <person name="Roberts A."/>
            <person name="Saif S."/>
            <person name="Shea T."/>
            <person name="Sisk P."/>
            <person name="Sykes S."/>
            <person name="Wortman J."/>
            <person name="Nusbaum C."/>
            <person name="Birren B."/>
        </authorList>
    </citation>
    <scope>NUCLEOTIDE SEQUENCE [LARGE SCALE GENOMIC DNA]</scope>
    <source>
        <strain evidence="3">PRA339</strain>
    </source>
</reference>
<keyword evidence="3" id="KW-1185">Reference proteome</keyword>
<sequence>MDQEVMDGIVISYTKILQEIKSIKQQVNRILLKLENKEKIKNKAEKNNEPIRNFNEGLNQEFFKSLENE</sequence>
<feature type="coiled-coil region" evidence="1">
    <location>
        <begin position="17"/>
        <end position="47"/>
    </location>
</feature>
<dbReference type="AlphaFoldDB" id="A0A059F3J3"/>
<organism evidence="2 3">
    <name type="scientific">Anncaliia algerae PRA339</name>
    <dbReference type="NCBI Taxonomy" id="1288291"/>
    <lineage>
        <taxon>Eukaryota</taxon>
        <taxon>Fungi</taxon>
        <taxon>Fungi incertae sedis</taxon>
        <taxon>Microsporidia</taxon>
        <taxon>Tubulinosematoidea</taxon>
        <taxon>Tubulinosematidae</taxon>
        <taxon>Anncaliia</taxon>
    </lineage>
</organism>
<evidence type="ECO:0000313" key="2">
    <source>
        <dbReference type="EMBL" id="KCZ81858.1"/>
    </source>
</evidence>
<accession>A0A059F3J3</accession>
<dbReference type="HOGENOM" id="CLU_2775465_0_0_1"/>
<dbReference type="VEuPathDB" id="MicrosporidiaDB:H312_00757"/>
<reference evidence="2 3" key="2">
    <citation type="submission" date="2014-03" db="EMBL/GenBank/DDBJ databases">
        <title>The Genome Sequence of Anncaliia algerae insect isolate PRA339.</title>
        <authorList>
            <consortium name="The Broad Institute Genome Sequencing Platform"/>
            <consortium name="The Broad Institute Genome Sequencing Center for Infectious Disease"/>
            <person name="Cuomo C."/>
            <person name="Becnel J."/>
            <person name="Sanscrainte N."/>
            <person name="Walker B."/>
            <person name="Young S.K."/>
            <person name="Zeng Q."/>
            <person name="Gargeya S."/>
            <person name="Fitzgerald M."/>
            <person name="Haas B."/>
            <person name="Abouelleil A."/>
            <person name="Alvarado L."/>
            <person name="Arachchi H.M."/>
            <person name="Berlin A.M."/>
            <person name="Chapman S.B."/>
            <person name="Dewar J."/>
            <person name="Goldberg J."/>
            <person name="Griggs A."/>
            <person name="Gujja S."/>
            <person name="Hansen M."/>
            <person name="Howarth C."/>
            <person name="Imamovic A."/>
            <person name="Larimer J."/>
            <person name="McCowan C."/>
            <person name="Murphy C."/>
            <person name="Neiman D."/>
            <person name="Pearson M."/>
            <person name="Priest M."/>
            <person name="Roberts A."/>
            <person name="Saif S."/>
            <person name="Shea T."/>
            <person name="Sisk P."/>
            <person name="Sykes S."/>
            <person name="Wortman J."/>
            <person name="Nusbaum C."/>
            <person name="Birren B."/>
        </authorList>
    </citation>
    <scope>NUCLEOTIDE SEQUENCE [LARGE SCALE GENOMIC DNA]</scope>
    <source>
        <strain evidence="2 3">PRA339</strain>
    </source>
</reference>
<evidence type="ECO:0000256" key="1">
    <source>
        <dbReference type="SAM" id="Coils"/>
    </source>
</evidence>
<dbReference type="Proteomes" id="UP000030655">
    <property type="component" value="Unassembled WGS sequence"/>
</dbReference>
<protein>
    <submittedName>
        <fullName evidence="2">Uncharacterized protein</fullName>
    </submittedName>
</protein>
<evidence type="ECO:0000313" key="3">
    <source>
        <dbReference type="Proteomes" id="UP000030655"/>
    </source>
</evidence>